<accession>A0A318J3D9</accession>
<comment type="caution">
    <text evidence="1">The sequence shown here is derived from an EMBL/GenBank/DDBJ whole genome shotgun (WGS) entry which is preliminary data.</text>
</comment>
<evidence type="ECO:0000313" key="2">
    <source>
        <dbReference type="Proteomes" id="UP000247792"/>
    </source>
</evidence>
<reference evidence="1 2" key="1">
    <citation type="submission" date="2018-05" db="EMBL/GenBank/DDBJ databases">
        <title>Genomic Encyclopedia of Type Strains, Phase IV (KMG-IV): sequencing the most valuable type-strain genomes for metagenomic binning, comparative biology and taxonomic classification.</title>
        <authorList>
            <person name="Goeker M."/>
        </authorList>
    </citation>
    <scope>NUCLEOTIDE SEQUENCE [LARGE SCALE GENOMIC DNA]</scope>
    <source>
        <strain evidence="1 2">DSM 19792</strain>
    </source>
</reference>
<sequence>MKSKIRTFLRIVFYILPLLLSVHLLLECYAYEFDVYSNKDQVARGKPYVTISVEGKRYRLIGENKDRYVLSVHSAGRILSVDISLFDDKNINSYIKKCKLIETEEGISFIQPEGYLTFIPRAEFQ</sequence>
<keyword evidence="2" id="KW-1185">Reference proteome</keyword>
<organism evidence="1 2">
    <name type="scientific">Undibacterium pigrum</name>
    <dbReference type="NCBI Taxonomy" id="401470"/>
    <lineage>
        <taxon>Bacteria</taxon>
        <taxon>Pseudomonadati</taxon>
        <taxon>Pseudomonadota</taxon>
        <taxon>Betaproteobacteria</taxon>
        <taxon>Burkholderiales</taxon>
        <taxon>Oxalobacteraceae</taxon>
        <taxon>Undibacterium</taxon>
    </lineage>
</organism>
<dbReference type="Proteomes" id="UP000247792">
    <property type="component" value="Unassembled WGS sequence"/>
</dbReference>
<evidence type="ECO:0000313" key="1">
    <source>
        <dbReference type="EMBL" id="PXX33475.1"/>
    </source>
</evidence>
<dbReference type="EMBL" id="QJKB01000033">
    <property type="protein sequence ID" value="PXX33475.1"/>
    <property type="molecule type" value="Genomic_DNA"/>
</dbReference>
<name>A0A318J3D9_9BURK</name>
<protein>
    <submittedName>
        <fullName evidence="1">Uncharacterized protein</fullName>
    </submittedName>
</protein>
<dbReference type="AlphaFoldDB" id="A0A318J3D9"/>
<dbReference type="RefSeq" id="WP_110258529.1">
    <property type="nucleotide sequence ID" value="NZ_QJKB01000033.1"/>
</dbReference>
<gene>
    <name evidence="1" type="ORF">DFR42_1334</name>
</gene>
<proteinExistence type="predicted"/>